<comment type="caution">
    <text evidence="2">The sequence shown here is derived from an EMBL/GenBank/DDBJ whole genome shotgun (WGS) entry which is preliminary data.</text>
</comment>
<reference evidence="2 3" key="1">
    <citation type="submission" date="2018-05" db="EMBL/GenBank/DDBJ databases">
        <title>Genomic Encyclopedia of Type Strains, Phase IV (KMG-IV): sequencing the most valuable type-strain genomes for metagenomic binning, comparative biology and taxonomic classification.</title>
        <authorList>
            <person name="Goeker M."/>
        </authorList>
    </citation>
    <scope>NUCLEOTIDE SEQUENCE [LARGE SCALE GENOMIC DNA]</scope>
    <source>
        <strain evidence="2 3">DSM 25350</strain>
    </source>
</reference>
<keyword evidence="1" id="KW-0732">Signal</keyword>
<dbReference type="RefSeq" id="WP_170115155.1">
    <property type="nucleotide sequence ID" value="NZ_QGGU01000004.1"/>
</dbReference>
<protein>
    <submittedName>
        <fullName evidence="2">Uncharacterized protein DUF3192</fullName>
    </submittedName>
</protein>
<gene>
    <name evidence="2" type="ORF">C8D97_10426</name>
</gene>
<dbReference type="InterPro" id="IPR021534">
    <property type="entry name" value="DUF3192"/>
</dbReference>
<evidence type="ECO:0000313" key="2">
    <source>
        <dbReference type="EMBL" id="PWK52808.1"/>
    </source>
</evidence>
<dbReference type="Gene3D" id="3.30.1450.10">
    <property type="match status" value="1"/>
</dbReference>
<dbReference type="Pfam" id="PF11399">
    <property type="entry name" value="DUF3192"/>
    <property type="match status" value="1"/>
</dbReference>
<dbReference type="EMBL" id="QGGU01000004">
    <property type="protein sequence ID" value="PWK52808.1"/>
    <property type="molecule type" value="Genomic_DNA"/>
</dbReference>
<dbReference type="InterPro" id="IPR037873">
    <property type="entry name" value="BamE-like"/>
</dbReference>
<accession>A0A316FW38</accession>
<name>A0A316FW38_9GAMM</name>
<dbReference type="Proteomes" id="UP000245790">
    <property type="component" value="Unassembled WGS sequence"/>
</dbReference>
<sequence length="124" mass="13781">MNNKLTRAIALSATIAVLSGCVITVHDDKDSDSSSSWKVRQTENRSIITELSIGTDINQVTDLLGPADDSEGFEKQGKTYIVLFYRTHHRHDDGKTSRDETTPLVFKEGKLLGWGQSVLLKHQP</sequence>
<evidence type="ECO:0000256" key="1">
    <source>
        <dbReference type="ARBA" id="ARBA00022729"/>
    </source>
</evidence>
<dbReference type="AlphaFoldDB" id="A0A316FW38"/>
<dbReference type="PROSITE" id="PS51257">
    <property type="entry name" value="PROKAR_LIPOPROTEIN"/>
    <property type="match status" value="1"/>
</dbReference>
<keyword evidence="3" id="KW-1185">Reference proteome</keyword>
<evidence type="ECO:0000313" key="3">
    <source>
        <dbReference type="Proteomes" id="UP000245790"/>
    </source>
</evidence>
<proteinExistence type="predicted"/>
<organism evidence="2 3">
    <name type="scientific">Pleionea mediterranea</name>
    <dbReference type="NCBI Taxonomy" id="523701"/>
    <lineage>
        <taxon>Bacteria</taxon>
        <taxon>Pseudomonadati</taxon>
        <taxon>Pseudomonadota</taxon>
        <taxon>Gammaproteobacteria</taxon>
        <taxon>Oceanospirillales</taxon>
        <taxon>Pleioneaceae</taxon>
        <taxon>Pleionea</taxon>
    </lineage>
</organism>